<dbReference type="InterPro" id="IPR000589">
    <property type="entry name" value="Ribosomal_uS15"/>
</dbReference>
<dbReference type="SUPFAM" id="SSF47060">
    <property type="entry name" value="S15/NS1 RNA-binding domain"/>
    <property type="match status" value="1"/>
</dbReference>
<evidence type="ECO:0000256" key="5">
    <source>
        <dbReference type="SAM" id="Phobius"/>
    </source>
</evidence>
<evidence type="ECO:0000256" key="4">
    <source>
        <dbReference type="SAM" id="MobiDB-lite"/>
    </source>
</evidence>
<dbReference type="Pfam" id="PF00312">
    <property type="entry name" value="Ribosomal_S15"/>
    <property type="match status" value="1"/>
</dbReference>
<feature type="compositionally biased region" description="Basic and acidic residues" evidence="4">
    <location>
        <begin position="265"/>
        <end position="291"/>
    </location>
</feature>
<keyword evidence="2" id="KW-0689">Ribosomal protein</keyword>
<name>A0A024VPV7_PLAFA</name>
<sequence length="809" mass="97248">MKNIKSCVTCLLFFYIQIWINCLFCFGYNINKNLGVYPFSLIRKKNVPQEKFKRQLIKVQNEGKENIFTQDGNTNTIKEDKTKQTKTNIDIKNKIEKEKIEINEILKKSENILLERSFSFHKEDITIKPELLKELITQKYRKIFQRHDKDCGSSEIQIIILTFKIFFLTEHMKKNKKNKEIAILCSKVHLKKHIYYPRKGSHFHIYSVVDNNVNLKNKNEYNSKLKDRIKIYEQVHNNKCKKIYFLPLIFLKNNNKDVYIEDHKDKNIDNNNNKKDNKKDDINNNDKKNKINDTPAQNITNDKDKNYSNNFEYIENNLLKLKNNLEVFSSYINKSDVIIVPLNYHDILNKHLIEIIPFNNIINSLDYIFLFNKNDYNKSDININNNNNNNNNMNKYNICPPYNNIYNIIFFIYNYNDQDNPLNISSYTPSFFTNKKDNIIHKEKFQLVHVIQKFLNDHYNLKDQNEHKKYLNINFLFTKDNILDINKIDKDIEENKMLYYPKKNILNKETNYVNTTNNTNNTNKQEDQNLIKYVHKNNDTFFKKYKPDTLKNLTNENYFIYNFLSSYKLDILKEYIYIAKDITIPNNNVIKHIQNINIKKKIHNIELLLNNFKNCKLNKNINSHVNVQEIKKKQYSYLLHIILSDLLEKYDSNLEILKNYLYQVFKENIQKIKINSDILFQFKKQINHIDQLFDYYNSKIFILPSNKNYQAQQKSYYIYYYYKIKLLQLLNQTANEIINYYISKGLYVKNYSFNEFSFSKKYTLINYIITYIFNLIKNKVNINFNYLSPNAFGFSSYKSVQIISHTSNI</sequence>
<feature type="transmembrane region" description="Helical" evidence="5">
    <location>
        <begin position="12"/>
        <end position="30"/>
    </location>
</feature>
<proteinExistence type="inferred from homology"/>
<protein>
    <submittedName>
        <fullName evidence="6">Uncharacterized protein</fullName>
    </submittedName>
</protein>
<dbReference type="AlphaFoldDB" id="A0A024VPV7"/>
<evidence type="ECO:0000256" key="2">
    <source>
        <dbReference type="ARBA" id="ARBA00022980"/>
    </source>
</evidence>
<dbReference type="GO" id="GO:0006412">
    <property type="term" value="P:translation"/>
    <property type="evidence" value="ECO:0007669"/>
    <property type="project" value="InterPro"/>
</dbReference>
<dbReference type="PANTHER" id="PTHR23321:SF26">
    <property type="entry name" value="SMALL RIBOSOMAL SUBUNIT PROTEIN US15M"/>
    <property type="match status" value="1"/>
</dbReference>
<reference evidence="6 7" key="2">
    <citation type="submission" date="2013-02" db="EMBL/GenBank/DDBJ databases">
        <title>The Genome Sequence of Plasmodium falciparum FCH/4.</title>
        <authorList>
            <consortium name="The Broad Institute Genome Sequencing Platform"/>
            <consortium name="The Broad Institute Genome Sequencing Center for Infectious Disease"/>
            <person name="Neafsey D."/>
            <person name="Cheeseman I."/>
            <person name="Volkman S."/>
            <person name="Adams J."/>
            <person name="Walker B."/>
            <person name="Young S.K."/>
            <person name="Zeng Q."/>
            <person name="Gargeya S."/>
            <person name="Fitzgerald M."/>
            <person name="Haas B."/>
            <person name="Abouelleil A."/>
            <person name="Alvarado L."/>
            <person name="Arachchi H.M."/>
            <person name="Berlin A.M."/>
            <person name="Chapman S.B."/>
            <person name="Dewar J."/>
            <person name="Goldberg J."/>
            <person name="Griggs A."/>
            <person name="Gujja S."/>
            <person name="Hansen M."/>
            <person name="Howarth C."/>
            <person name="Imamovic A."/>
            <person name="Larimer J."/>
            <person name="McCowan C."/>
            <person name="Murphy C."/>
            <person name="Neiman D."/>
            <person name="Pearson M."/>
            <person name="Priest M."/>
            <person name="Roberts A."/>
            <person name="Saif S."/>
            <person name="Shea T."/>
            <person name="Sisk P."/>
            <person name="Sykes S."/>
            <person name="Wortman J."/>
            <person name="Nusbaum C."/>
            <person name="Birren B."/>
        </authorList>
    </citation>
    <scope>NUCLEOTIDE SEQUENCE [LARGE SCALE GENOMIC DNA]</scope>
    <source>
        <strain evidence="6 7">FCH/4</strain>
    </source>
</reference>
<keyword evidence="5" id="KW-1133">Transmembrane helix</keyword>
<evidence type="ECO:0000313" key="7">
    <source>
        <dbReference type="Proteomes" id="UP000030656"/>
    </source>
</evidence>
<dbReference type="Proteomes" id="UP000030656">
    <property type="component" value="Unassembled WGS sequence"/>
</dbReference>
<keyword evidence="3" id="KW-0687">Ribonucleoprotein</keyword>
<dbReference type="GO" id="GO:1990904">
    <property type="term" value="C:ribonucleoprotein complex"/>
    <property type="evidence" value="ECO:0007669"/>
    <property type="project" value="UniProtKB-KW"/>
</dbReference>
<dbReference type="PANTHER" id="PTHR23321">
    <property type="entry name" value="RIBOSOMAL PROTEIN S15, BACTERIAL AND ORGANELLAR"/>
    <property type="match status" value="1"/>
</dbReference>
<comment type="similarity">
    <text evidence="1">Belongs to the universal ribosomal protein uS15 family.</text>
</comment>
<dbReference type="GO" id="GO:0005840">
    <property type="term" value="C:ribosome"/>
    <property type="evidence" value="ECO:0007669"/>
    <property type="project" value="UniProtKB-KW"/>
</dbReference>
<dbReference type="InterPro" id="IPR005290">
    <property type="entry name" value="Ribosomal_uS15_bac-type"/>
</dbReference>
<accession>A0A024VPV7</accession>
<dbReference type="SMART" id="SM01387">
    <property type="entry name" value="Ribosomal_S15"/>
    <property type="match status" value="1"/>
</dbReference>
<dbReference type="EMBL" id="KI927908">
    <property type="protein sequence ID" value="ETW30512.1"/>
    <property type="molecule type" value="Genomic_DNA"/>
</dbReference>
<dbReference type="Gene3D" id="1.10.287.10">
    <property type="entry name" value="S15/NS1, RNA-binding"/>
    <property type="match status" value="1"/>
</dbReference>
<keyword evidence="5" id="KW-0812">Transmembrane</keyword>
<organism evidence="6 7">
    <name type="scientific">Plasmodium falciparum FCH/4</name>
    <dbReference type="NCBI Taxonomy" id="1036724"/>
    <lineage>
        <taxon>Eukaryota</taxon>
        <taxon>Sar</taxon>
        <taxon>Alveolata</taxon>
        <taxon>Apicomplexa</taxon>
        <taxon>Aconoidasida</taxon>
        <taxon>Haemosporida</taxon>
        <taxon>Plasmodiidae</taxon>
        <taxon>Plasmodium</taxon>
        <taxon>Plasmodium (Laverania)</taxon>
    </lineage>
</organism>
<keyword evidence="5" id="KW-0472">Membrane</keyword>
<dbReference type="OrthoDB" id="370088at2759"/>
<dbReference type="GO" id="GO:0003735">
    <property type="term" value="F:structural constituent of ribosome"/>
    <property type="evidence" value="ECO:0007669"/>
    <property type="project" value="InterPro"/>
</dbReference>
<gene>
    <name evidence="6" type="ORF">PFFCH_02065</name>
</gene>
<dbReference type="InterPro" id="IPR009068">
    <property type="entry name" value="uS15_NS1_RNA-bd_sf"/>
</dbReference>
<dbReference type="GO" id="GO:0005737">
    <property type="term" value="C:cytoplasm"/>
    <property type="evidence" value="ECO:0007669"/>
    <property type="project" value="UniProtKB-ARBA"/>
</dbReference>
<feature type="region of interest" description="Disordered" evidence="4">
    <location>
        <begin position="265"/>
        <end position="305"/>
    </location>
</feature>
<evidence type="ECO:0000313" key="6">
    <source>
        <dbReference type="EMBL" id="ETW30512.1"/>
    </source>
</evidence>
<evidence type="ECO:0000256" key="1">
    <source>
        <dbReference type="ARBA" id="ARBA00008434"/>
    </source>
</evidence>
<evidence type="ECO:0000256" key="3">
    <source>
        <dbReference type="ARBA" id="ARBA00023274"/>
    </source>
</evidence>
<reference evidence="6 7" key="1">
    <citation type="submission" date="2013-02" db="EMBL/GenBank/DDBJ databases">
        <title>The Genome Annotation of Plasmodium falciparum FCH/4.</title>
        <authorList>
            <consortium name="The Broad Institute Genome Sequencing Platform"/>
            <consortium name="The Broad Institute Genome Sequencing Center for Infectious Disease"/>
            <person name="Neafsey D."/>
            <person name="Hoffman S."/>
            <person name="Volkman S."/>
            <person name="Rosenthal P."/>
            <person name="Walker B."/>
            <person name="Young S.K."/>
            <person name="Zeng Q."/>
            <person name="Gargeya S."/>
            <person name="Fitzgerald M."/>
            <person name="Haas B."/>
            <person name="Abouelleil A."/>
            <person name="Allen A.W."/>
            <person name="Alvarado L."/>
            <person name="Arachchi H.M."/>
            <person name="Berlin A.M."/>
            <person name="Chapman S.B."/>
            <person name="Gainer-Dewar J."/>
            <person name="Goldberg J."/>
            <person name="Griggs A."/>
            <person name="Gujja S."/>
            <person name="Hansen M."/>
            <person name="Howarth C."/>
            <person name="Imamovic A."/>
            <person name="Ireland A."/>
            <person name="Larimer J."/>
            <person name="McCowan C."/>
            <person name="Murphy C."/>
            <person name="Pearson M."/>
            <person name="Poon T.W."/>
            <person name="Priest M."/>
            <person name="Roberts A."/>
            <person name="Saif S."/>
            <person name="Shea T."/>
            <person name="Sisk P."/>
            <person name="Sykes S."/>
            <person name="Wortman J."/>
            <person name="Nusbaum C."/>
            <person name="Birren B."/>
        </authorList>
    </citation>
    <scope>NUCLEOTIDE SEQUENCE [LARGE SCALE GENOMIC DNA]</scope>
    <source>
        <strain evidence="6 7">FCH/4</strain>
    </source>
</reference>